<dbReference type="RefSeq" id="WP_155308550.1">
    <property type="nucleotide sequence ID" value="NZ_AP021879.1"/>
</dbReference>
<accession>A0A5K8A3P9</accession>
<dbReference type="AlphaFoldDB" id="A0A5K8A3P9"/>
<dbReference type="InterPro" id="IPR036388">
    <property type="entry name" value="WH-like_DNA-bd_sf"/>
</dbReference>
<organism evidence="1 2">
    <name type="scientific">Desulfosarcina ovata subsp. ovata</name>
    <dbReference type="NCBI Taxonomy" id="2752305"/>
    <lineage>
        <taxon>Bacteria</taxon>
        <taxon>Pseudomonadati</taxon>
        <taxon>Thermodesulfobacteriota</taxon>
        <taxon>Desulfobacteria</taxon>
        <taxon>Desulfobacterales</taxon>
        <taxon>Desulfosarcinaceae</taxon>
        <taxon>Desulfosarcina</taxon>
    </lineage>
</organism>
<dbReference type="Gene3D" id="1.10.10.10">
    <property type="entry name" value="Winged helix-like DNA-binding domain superfamily/Winged helix DNA-binding domain"/>
    <property type="match status" value="1"/>
</dbReference>
<dbReference type="InterPro" id="IPR009057">
    <property type="entry name" value="Homeodomain-like_sf"/>
</dbReference>
<gene>
    <name evidence="1" type="ORF">DSCOOX_02360</name>
</gene>
<evidence type="ECO:0000313" key="1">
    <source>
        <dbReference type="EMBL" id="BBO87056.1"/>
    </source>
</evidence>
<evidence type="ECO:0008006" key="3">
    <source>
        <dbReference type="Google" id="ProtNLM"/>
    </source>
</evidence>
<sequence length="78" mass="8569">MSTIARITFDSRVMGGKPCIRGMRVTAGTIVGLVASGHSKEKILNLYPYLESEDIDEALAYAAWRVEEIDIPLIQESA</sequence>
<dbReference type="PANTHER" id="PTHR34849:SF3">
    <property type="entry name" value="SSR2962 PROTEIN"/>
    <property type="match status" value="1"/>
</dbReference>
<name>A0A5K8A3P9_9BACT</name>
<dbReference type="EMBL" id="AP021879">
    <property type="protein sequence ID" value="BBO87056.1"/>
    <property type="molecule type" value="Genomic_DNA"/>
</dbReference>
<dbReference type="Pfam" id="PF04255">
    <property type="entry name" value="DUF433"/>
    <property type="match status" value="1"/>
</dbReference>
<keyword evidence="2" id="KW-1185">Reference proteome</keyword>
<protein>
    <recommendedName>
        <fullName evidence="3">Antitoxin</fullName>
    </recommendedName>
</protein>
<dbReference type="InterPro" id="IPR007367">
    <property type="entry name" value="DUF433"/>
</dbReference>
<proteinExistence type="predicted"/>
<dbReference type="SUPFAM" id="SSF46689">
    <property type="entry name" value="Homeodomain-like"/>
    <property type="match status" value="1"/>
</dbReference>
<dbReference type="Proteomes" id="UP000422108">
    <property type="component" value="Chromosome"/>
</dbReference>
<reference evidence="1 2" key="1">
    <citation type="submission" date="2019-11" db="EMBL/GenBank/DDBJ databases">
        <title>Comparative genomics of hydrocarbon-degrading Desulfosarcina strains.</title>
        <authorList>
            <person name="Watanabe M."/>
            <person name="Kojima H."/>
            <person name="Fukui M."/>
        </authorList>
    </citation>
    <scope>NUCLEOTIDE SEQUENCE [LARGE SCALE GENOMIC DNA]</scope>
    <source>
        <strain evidence="2">oXyS1</strain>
    </source>
</reference>
<dbReference type="PANTHER" id="PTHR34849">
    <property type="entry name" value="SSL5025 PROTEIN"/>
    <property type="match status" value="1"/>
</dbReference>
<evidence type="ECO:0000313" key="2">
    <source>
        <dbReference type="Proteomes" id="UP000422108"/>
    </source>
</evidence>